<feature type="domain" description="ABC transporter" evidence="9">
    <location>
        <begin position="5"/>
        <end position="241"/>
    </location>
</feature>
<dbReference type="AlphaFoldDB" id="A0A0E3PHP9"/>
<evidence type="ECO:0000256" key="2">
    <source>
        <dbReference type="ARBA" id="ARBA00022741"/>
    </source>
</evidence>
<dbReference type="InterPro" id="IPR003593">
    <property type="entry name" value="AAA+_ATPase"/>
</dbReference>
<dbReference type="GO" id="GO:0016887">
    <property type="term" value="F:ATP hydrolysis activity"/>
    <property type="evidence" value="ECO:0007669"/>
    <property type="project" value="InterPro"/>
</dbReference>
<comment type="catalytic activity">
    <reaction evidence="4">
        <text>an R-cob(III)alamin(out) + ATP + H2O = an R-cob(III)alamin(in) + ADP + phosphate + H(+)</text>
        <dbReference type="Rhea" id="RHEA:17873"/>
        <dbReference type="ChEBI" id="CHEBI:15377"/>
        <dbReference type="ChEBI" id="CHEBI:15378"/>
        <dbReference type="ChEBI" id="CHEBI:30616"/>
        <dbReference type="ChEBI" id="CHEBI:43474"/>
        <dbReference type="ChEBI" id="CHEBI:140785"/>
        <dbReference type="ChEBI" id="CHEBI:456216"/>
        <dbReference type="EC" id="7.6.2.8"/>
    </reaction>
</comment>
<evidence type="ECO:0000259" key="9">
    <source>
        <dbReference type="PROSITE" id="PS50893"/>
    </source>
</evidence>
<protein>
    <recommendedName>
        <fullName evidence="7">Cobalamin import ATP-binding protein BtuD</fullName>
        <ecNumber evidence="6">7.6.2.8</ecNumber>
    </recommendedName>
    <alternativeName>
        <fullName evidence="8">Vitamin B12-transporting ATPase</fullName>
    </alternativeName>
</protein>
<dbReference type="SMART" id="SM00382">
    <property type="entry name" value="AAA"/>
    <property type="match status" value="1"/>
</dbReference>
<evidence type="ECO:0000256" key="8">
    <source>
        <dbReference type="ARBA" id="ARBA00077139"/>
    </source>
</evidence>
<dbReference type="FunFam" id="3.40.50.300:FF:000134">
    <property type="entry name" value="Iron-enterobactin ABC transporter ATP-binding protein"/>
    <property type="match status" value="1"/>
</dbReference>
<name>A0A0E3PHP9_9EURY</name>
<proteinExistence type="predicted"/>
<keyword evidence="2" id="KW-0547">Nucleotide-binding</keyword>
<evidence type="ECO:0000256" key="7">
    <source>
        <dbReference type="ARBA" id="ARBA00073649"/>
    </source>
</evidence>
<evidence type="ECO:0000256" key="1">
    <source>
        <dbReference type="ARBA" id="ARBA00022448"/>
    </source>
</evidence>
<evidence type="ECO:0000256" key="4">
    <source>
        <dbReference type="ARBA" id="ARBA00050590"/>
    </source>
</evidence>
<dbReference type="CDD" id="cd03214">
    <property type="entry name" value="ABC_Iron-Siderophores_B12_Hemin"/>
    <property type="match status" value="1"/>
</dbReference>
<reference evidence="10 11" key="1">
    <citation type="submission" date="2014-07" db="EMBL/GenBank/DDBJ databases">
        <title>Methanogenic archaea and the global carbon cycle.</title>
        <authorList>
            <person name="Henriksen J.R."/>
            <person name="Luke J."/>
            <person name="Reinhart S."/>
            <person name="Benedict M.N."/>
            <person name="Youngblut N.D."/>
            <person name="Metcalf M.E."/>
            <person name="Whitaker R.J."/>
            <person name="Metcalf W.W."/>
        </authorList>
    </citation>
    <scope>NUCLEOTIDE SEQUENCE [LARGE SCALE GENOMIC DNA]</scope>
    <source>
        <strain evidence="10 11">HI350</strain>
    </source>
</reference>
<dbReference type="PROSITE" id="PS50893">
    <property type="entry name" value="ABC_TRANSPORTER_2"/>
    <property type="match status" value="1"/>
</dbReference>
<dbReference type="Pfam" id="PF00005">
    <property type="entry name" value="ABC_tran"/>
    <property type="match status" value="1"/>
</dbReference>
<dbReference type="PATRIC" id="fig|1434119.4.peg.3782"/>
<accession>A0A0E3PHP9</accession>
<gene>
    <name evidence="10" type="ORF">MSSIH_2900</name>
</gene>
<evidence type="ECO:0000256" key="5">
    <source>
        <dbReference type="ARBA" id="ARBA00058960"/>
    </source>
</evidence>
<dbReference type="PANTHER" id="PTHR42734:SF19">
    <property type="entry name" value="IRON COMPOUNDS ABC TRANSPORTER, ATP-BINDING PROTEIN"/>
    <property type="match status" value="1"/>
</dbReference>
<organism evidence="10 11">
    <name type="scientific">Methanosarcina siciliae HI350</name>
    <dbReference type="NCBI Taxonomy" id="1434119"/>
    <lineage>
        <taxon>Archaea</taxon>
        <taxon>Methanobacteriati</taxon>
        <taxon>Methanobacteriota</taxon>
        <taxon>Stenosarchaea group</taxon>
        <taxon>Methanomicrobia</taxon>
        <taxon>Methanosarcinales</taxon>
        <taxon>Methanosarcinaceae</taxon>
        <taxon>Methanosarcina</taxon>
    </lineage>
</organism>
<dbReference type="HOGENOM" id="CLU_000604_1_11_2"/>
<evidence type="ECO:0000313" key="10">
    <source>
        <dbReference type="EMBL" id="AKB33590.1"/>
    </source>
</evidence>
<dbReference type="GO" id="GO:0015420">
    <property type="term" value="F:ABC-type vitamin B12 transporter activity"/>
    <property type="evidence" value="ECO:0007669"/>
    <property type="project" value="UniProtKB-EC"/>
</dbReference>
<dbReference type="EC" id="7.6.2.8" evidence="6"/>
<sequence>MRNIMDIRNAEFSYNGKENIFRDINFSIERGDVLCILGPNGTGKSTLIKCMSSLLKLKSGKILLKDKNIYSMNNTEIAKVMGYIPQSNNSTFAYSVLDIVLMGRTPYLSITSVPGKNDYKIAEEALENLGILHLKNKSYTEISGGERQLVLMARAIAQRPEILLLDEPTSHLDFGNQIRTLKVINKLSKTGLSVVMTSHFPDHAFLSSNKVAIMNQGTIMKMGDPRTVVTEENMKQAYGIDVKILDVDEQRKACIPVQIQ</sequence>
<comment type="function">
    <text evidence="5">Required for corrinoid utilization. Probably part of the ABC transporter complex BtuCDF involved in cobalamin (vitamin B12) import. Probably responsible for energy coupling to the transport system.</text>
</comment>
<dbReference type="Gene3D" id="3.40.50.300">
    <property type="entry name" value="P-loop containing nucleotide triphosphate hydrolases"/>
    <property type="match status" value="1"/>
</dbReference>
<evidence type="ECO:0000256" key="3">
    <source>
        <dbReference type="ARBA" id="ARBA00022840"/>
    </source>
</evidence>
<dbReference type="InterPro" id="IPR027417">
    <property type="entry name" value="P-loop_NTPase"/>
</dbReference>
<dbReference type="PANTHER" id="PTHR42734">
    <property type="entry name" value="METAL TRANSPORT SYSTEM ATP-BINDING PROTEIN TM_0124-RELATED"/>
    <property type="match status" value="1"/>
</dbReference>
<dbReference type="InterPro" id="IPR003439">
    <property type="entry name" value="ABC_transporter-like_ATP-bd"/>
</dbReference>
<dbReference type="SUPFAM" id="SSF52540">
    <property type="entry name" value="P-loop containing nucleoside triphosphate hydrolases"/>
    <property type="match status" value="1"/>
</dbReference>
<keyword evidence="3 10" id="KW-0067">ATP-binding</keyword>
<dbReference type="PROSITE" id="PS00211">
    <property type="entry name" value="ABC_TRANSPORTER_1"/>
    <property type="match status" value="1"/>
</dbReference>
<evidence type="ECO:0000313" key="11">
    <source>
        <dbReference type="Proteomes" id="UP000033092"/>
    </source>
</evidence>
<dbReference type="GO" id="GO:0005524">
    <property type="term" value="F:ATP binding"/>
    <property type="evidence" value="ECO:0007669"/>
    <property type="project" value="UniProtKB-KW"/>
</dbReference>
<dbReference type="Proteomes" id="UP000033092">
    <property type="component" value="Chromosome"/>
</dbReference>
<dbReference type="InterPro" id="IPR050153">
    <property type="entry name" value="Metal_Ion_Import_ABC"/>
</dbReference>
<dbReference type="KEGG" id="msz:MSSIH_2900"/>
<dbReference type="InterPro" id="IPR017871">
    <property type="entry name" value="ABC_transporter-like_CS"/>
</dbReference>
<dbReference type="EMBL" id="CP009507">
    <property type="protein sequence ID" value="AKB33590.1"/>
    <property type="molecule type" value="Genomic_DNA"/>
</dbReference>
<keyword evidence="1" id="KW-0813">Transport</keyword>
<evidence type="ECO:0000256" key="6">
    <source>
        <dbReference type="ARBA" id="ARBA00066387"/>
    </source>
</evidence>